<comment type="caution">
    <text evidence="1">The sequence shown here is derived from an EMBL/GenBank/DDBJ whole genome shotgun (WGS) entry which is preliminary data.</text>
</comment>
<organism evidence="1 2">
    <name type="scientific">Anoxybacillus flavithermus</name>
    <dbReference type="NCBI Taxonomy" id="33934"/>
    <lineage>
        <taxon>Bacteria</taxon>
        <taxon>Bacillati</taxon>
        <taxon>Bacillota</taxon>
        <taxon>Bacilli</taxon>
        <taxon>Bacillales</taxon>
        <taxon>Anoxybacillaceae</taxon>
        <taxon>Anoxybacillus</taxon>
    </lineage>
</organism>
<dbReference type="Proteomes" id="UP000078336">
    <property type="component" value="Unassembled WGS sequence"/>
</dbReference>
<keyword evidence="2" id="KW-1185">Reference proteome</keyword>
<evidence type="ECO:0000313" key="1">
    <source>
        <dbReference type="EMBL" id="OAO76463.1"/>
    </source>
</evidence>
<protein>
    <submittedName>
        <fullName evidence="1">Uncharacterized protein</fullName>
    </submittedName>
</protein>
<evidence type="ECO:0000313" key="2">
    <source>
        <dbReference type="Proteomes" id="UP000078336"/>
    </source>
</evidence>
<name>A0A178T574_9BACL</name>
<accession>A0A178T574</accession>
<proteinExistence type="predicted"/>
<dbReference type="AlphaFoldDB" id="A0A178T574"/>
<sequence>MVKACLFPSFHPLNESGFFYFLGEGMLYGVHKTTNRSK</sequence>
<reference evidence="1 2" key="1">
    <citation type="submission" date="2016-03" db="EMBL/GenBank/DDBJ databases">
        <title>Spore heat resistance.</title>
        <authorList>
            <person name="Boekhorst J."/>
            <person name="Berendsen E.M."/>
            <person name="Wells-Bennik M.H."/>
            <person name="Kuipers O.P."/>
        </authorList>
    </citation>
    <scope>NUCLEOTIDE SEQUENCE [LARGE SCALE GENOMIC DNA]</scope>
    <source>
        <strain evidence="1 2">AF16</strain>
    </source>
</reference>
<gene>
    <name evidence="1" type="ORF">TAF16_2578</name>
</gene>
<dbReference type="EMBL" id="LUCQ01000160">
    <property type="protein sequence ID" value="OAO76463.1"/>
    <property type="molecule type" value="Genomic_DNA"/>
</dbReference>